<organism evidence="6 7">
    <name type="scientific">Purpureocillium takamizusanense</name>
    <dbReference type="NCBI Taxonomy" id="2060973"/>
    <lineage>
        <taxon>Eukaryota</taxon>
        <taxon>Fungi</taxon>
        <taxon>Dikarya</taxon>
        <taxon>Ascomycota</taxon>
        <taxon>Pezizomycotina</taxon>
        <taxon>Sordariomycetes</taxon>
        <taxon>Hypocreomycetidae</taxon>
        <taxon>Hypocreales</taxon>
        <taxon>Ophiocordycipitaceae</taxon>
        <taxon>Purpureocillium</taxon>
    </lineage>
</organism>
<dbReference type="GO" id="GO:0005634">
    <property type="term" value="C:nucleus"/>
    <property type="evidence" value="ECO:0007669"/>
    <property type="project" value="UniProtKB-SubCell"/>
</dbReference>
<evidence type="ECO:0000256" key="2">
    <source>
        <dbReference type="ARBA" id="ARBA00011353"/>
    </source>
</evidence>
<evidence type="ECO:0000313" key="6">
    <source>
        <dbReference type="EMBL" id="UNI23661.1"/>
    </source>
</evidence>
<dbReference type="PANTHER" id="PTHR22812">
    <property type="entry name" value="CHROMOBOX PROTEIN"/>
    <property type="match status" value="1"/>
</dbReference>
<proteinExistence type="predicted"/>
<dbReference type="CDD" id="cd00024">
    <property type="entry name" value="CD_CSD"/>
    <property type="match status" value="1"/>
</dbReference>
<dbReference type="AlphaFoldDB" id="A0A9Q8VFP1"/>
<keyword evidence="3" id="KW-0539">Nucleus</keyword>
<evidence type="ECO:0000259" key="5">
    <source>
        <dbReference type="PROSITE" id="PS50013"/>
    </source>
</evidence>
<feature type="domain" description="Chromo" evidence="5">
    <location>
        <begin position="151"/>
        <end position="203"/>
    </location>
</feature>
<dbReference type="GeneID" id="72071413"/>
<feature type="compositionally biased region" description="Basic residues" evidence="4">
    <location>
        <begin position="79"/>
        <end position="91"/>
    </location>
</feature>
<name>A0A9Q8VFP1_9HYPO</name>
<dbReference type="Proteomes" id="UP000829364">
    <property type="component" value="Chromosome 9"/>
</dbReference>
<dbReference type="InterPro" id="IPR051219">
    <property type="entry name" value="Heterochromatin_chromo-domain"/>
</dbReference>
<evidence type="ECO:0000256" key="3">
    <source>
        <dbReference type="ARBA" id="ARBA00023242"/>
    </source>
</evidence>
<feature type="region of interest" description="Disordered" evidence="4">
    <location>
        <begin position="1"/>
        <end position="152"/>
    </location>
</feature>
<keyword evidence="7" id="KW-1185">Reference proteome</keyword>
<dbReference type="InterPro" id="IPR023780">
    <property type="entry name" value="Chromo_domain"/>
</dbReference>
<dbReference type="EMBL" id="CP086362">
    <property type="protein sequence ID" value="UNI23661.1"/>
    <property type="molecule type" value="Genomic_DNA"/>
</dbReference>
<dbReference type="InterPro" id="IPR016197">
    <property type="entry name" value="Chromo-like_dom_sf"/>
</dbReference>
<gene>
    <name evidence="6" type="ORF">JDV02_009468</name>
</gene>
<dbReference type="SMART" id="SM00298">
    <property type="entry name" value="CHROMO"/>
    <property type="match status" value="1"/>
</dbReference>
<dbReference type="OrthoDB" id="433924at2759"/>
<dbReference type="PROSITE" id="PS50013">
    <property type="entry name" value="CHROMO_2"/>
    <property type="match status" value="1"/>
</dbReference>
<sequence length="211" mass="24115">MKPGKTSAFIGREVRVDRDEAESFEPATTSSPEPSVIVSDMVQDHYSADNKAFDGRSPSTNGQRSPEGEKWSEHESKQSKHAFRVSSRKRRETTVVPRRSTRNRSTSVTSARLPMASTRKQSKSKVPKPKSTAIRKPQRGQSKKAPSSDEWEVDKIVDDRIDADTYVHYYLVQWKGWAPRHNTWEPKRNLLQCWDVIEEYEARGRRGGVGK</sequence>
<dbReference type="Pfam" id="PF00385">
    <property type="entry name" value="Chromo"/>
    <property type="match status" value="1"/>
</dbReference>
<feature type="compositionally biased region" description="Low complexity" evidence="4">
    <location>
        <begin position="94"/>
        <end position="112"/>
    </location>
</feature>
<dbReference type="Gene3D" id="2.40.50.40">
    <property type="match status" value="1"/>
</dbReference>
<comment type="subcellular location">
    <subcellularLocation>
        <location evidence="1">Nucleus</location>
    </subcellularLocation>
</comment>
<dbReference type="GO" id="GO:0006338">
    <property type="term" value="P:chromatin remodeling"/>
    <property type="evidence" value="ECO:0007669"/>
    <property type="project" value="UniProtKB-ARBA"/>
</dbReference>
<dbReference type="InterPro" id="IPR000953">
    <property type="entry name" value="Chromo/chromo_shadow_dom"/>
</dbReference>
<evidence type="ECO:0000256" key="4">
    <source>
        <dbReference type="SAM" id="MobiDB-lite"/>
    </source>
</evidence>
<evidence type="ECO:0000313" key="7">
    <source>
        <dbReference type="Proteomes" id="UP000829364"/>
    </source>
</evidence>
<dbReference type="SUPFAM" id="SSF54160">
    <property type="entry name" value="Chromo domain-like"/>
    <property type="match status" value="1"/>
</dbReference>
<dbReference type="KEGG" id="ptkz:JDV02_009468"/>
<protein>
    <recommendedName>
        <fullName evidence="5">Chromo domain-containing protein</fullName>
    </recommendedName>
</protein>
<dbReference type="RefSeq" id="XP_047847142.1">
    <property type="nucleotide sequence ID" value="XM_047991132.1"/>
</dbReference>
<comment type="subunit">
    <text evidence="2">Component of the NuA4 histone acetyltransferase complex.</text>
</comment>
<accession>A0A9Q8VFP1</accession>
<feature type="compositionally biased region" description="Basic and acidic residues" evidence="4">
    <location>
        <begin position="42"/>
        <end position="54"/>
    </location>
</feature>
<feature type="compositionally biased region" description="Basic and acidic residues" evidence="4">
    <location>
        <begin position="66"/>
        <end position="78"/>
    </location>
</feature>
<evidence type="ECO:0000256" key="1">
    <source>
        <dbReference type="ARBA" id="ARBA00004123"/>
    </source>
</evidence>
<reference evidence="6" key="1">
    <citation type="submission" date="2021-11" db="EMBL/GenBank/DDBJ databases">
        <title>Purpureocillium_takamizusanense_genome.</title>
        <authorList>
            <person name="Nguyen N.-H."/>
        </authorList>
    </citation>
    <scope>NUCLEOTIDE SEQUENCE</scope>
    <source>
        <strain evidence="6">PT3</strain>
    </source>
</reference>